<dbReference type="EMBL" id="MLQQ01000017">
    <property type="protein sequence ID" value="OIJ13354.1"/>
    <property type="molecule type" value="Genomic_DNA"/>
</dbReference>
<organism evidence="1 2">
    <name type="scientific">Anaerobacillus arseniciselenatis</name>
    <dbReference type="NCBI Taxonomy" id="85682"/>
    <lineage>
        <taxon>Bacteria</taxon>
        <taxon>Bacillati</taxon>
        <taxon>Bacillota</taxon>
        <taxon>Bacilli</taxon>
        <taxon>Bacillales</taxon>
        <taxon>Bacillaceae</taxon>
        <taxon>Anaerobacillus</taxon>
    </lineage>
</organism>
<evidence type="ECO:0000313" key="1">
    <source>
        <dbReference type="EMBL" id="OIJ13354.1"/>
    </source>
</evidence>
<protein>
    <submittedName>
        <fullName evidence="1">Uncharacterized protein</fullName>
    </submittedName>
</protein>
<dbReference type="Proteomes" id="UP000180098">
    <property type="component" value="Unassembled WGS sequence"/>
</dbReference>
<comment type="caution">
    <text evidence="1">The sequence shown here is derived from an EMBL/GenBank/DDBJ whole genome shotgun (WGS) entry which is preliminary data.</text>
</comment>
<evidence type="ECO:0000313" key="2">
    <source>
        <dbReference type="Proteomes" id="UP000180098"/>
    </source>
</evidence>
<proteinExistence type="predicted"/>
<name>A0A1S2LLY8_9BACI</name>
<accession>A0A1S2LLY8</accession>
<sequence>MSYRETRTFDKVKGPKIRIHADANGTYNIIRKHIKNAFQGTSIRNFLHSPKSIHVFKYAKKAKLKASV</sequence>
<dbReference type="AlphaFoldDB" id="A0A1S2LLY8"/>
<reference evidence="1 2" key="1">
    <citation type="submission" date="2016-10" db="EMBL/GenBank/DDBJ databases">
        <title>Draft genome sequences of four alkaliphilic bacteria belonging to the Anaerobacillus genus.</title>
        <authorList>
            <person name="Bassil N.M."/>
            <person name="Lloyd J.R."/>
        </authorList>
    </citation>
    <scope>NUCLEOTIDE SEQUENCE [LARGE SCALE GENOMIC DNA]</scope>
    <source>
        <strain evidence="1 2">DSM 15340</strain>
    </source>
</reference>
<gene>
    <name evidence="1" type="ORF">BKP35_08960</name>
</gene>
<keyword evidence="2" id="KW-1185">Reference proteome</keyword>